<dbReference type="EMBL" id="MN739668">
    <property type="protein sequence ID" value="QHT19714.1"/>
    <property type="molecule type" value="Genomic_DNA"/>
</dbReference>
<proteinExistence type="predicted"/>
<dbReference type="InterPro" id="IPR049304">
    <property type="entry name" value="Gly_rich_dom"/>
</dbReference>
<feature type="compositionally biased region" description="Gly residues" evidence="1">
    <location>
        <begin position="489"/>
        <end position="500"/>
    </location>
</feature>
<evidence type="ECO:0000256" key="1">
    <source>
        <dbReference type="SAM" id="MobiDB-lite"/>
    </source>
</evidence>
<protein>
    <recommendedName>
        <fullName evidence="2">Glycine-rich domain-containing protein</fullName>
    </recommendedName>
</protein>
<organism evidence="3">
    <name type="scientific">viral metagenome</name>
    <dbReference type="NCBI Taxonomy" id="1070528"/>
    <lineage>
        <taxon>unclassified sequences</taxon>
        <taxon>metagenomes</taxon>
        <taxon>organismal metagenomes</taxon>
    </lineage>
</organism>
<dbReference type="Pfam" id="PF21722">
    <property type="entry name" value="Gly_rich_2"/>
    <property type="match status" value="2"/>
</dbReference>
<feature type="region of interest" description="Disordered" evidence="1">
    <location>
        <begin position="486"/>
        <end position="526"/>
    </location>
</feature>
<feature type="compositionally biased region" description="Polar residues" evidence="1">
    <location>
        <begin position="514"/>
        <end position="523"/>
    </location>
</feature>
<sequence>MATELNLTSLDPSKNFIVKASKIYTGPTTNLTLDVSGNNNLYINTNSINKAIIGSNIASGNAILNTCVFNVGTTDTSNNLANMNVYGTYFSDAVSAIKIPANDSNNRPPGKTGYIRYNTTFNIIEYWNAGTSTWTNISALSPTVVAISPNYVSEDSSSNFTITGTNFETGSSVSFIGNVDNITYAAFGPTNFNSSTSLQARNTLTMSDASNNTGFFVKVTNASSGSTGISSTAILSFNAGPIWVTNALTNLGTGISSITYTKLNKPFTDLSANDTGGNYPITFAYTSGGNPVGASGVILDASGILYGTMPTITTSVSSTYDFTAIATDSLGALGITRTFRFSVSIPIATISGGTSLVGYTDSSGNNFTQSSPYLNGYTVYVFTAGSSITFTTTNYFPPYVSYLIVGGGGAGGAGNAGGSGGGGGGAGGYLTGYTAIAANTAYTINVGSGGTGSAGAQGGNGSSSSISGTSISLTASGGGGGAPNFAAGSNGGSGGGGGLRGADSSSVYPGGSGNTPSTIPSQGNAGGNTMYGVAGGVGRGGGGGGALAAGAGGNGNSQNNANYSVGPGGTGGSGLSNNLRGTGNVFYSGGGGSGGYDRLLGVGGSGGGGSGSGSTGAVVTSVYSVVGTAGTANTGGGGGGSTTGSATTGPGIAGGNGGSGIVILRHLSNIISSSVASSFTINGSTYSGTAISGTYNTYAGYNTGANTTAGTAVVTYVDSTGSNPRAWSSGAYSGGYTIVTFTTTTPVANYTYPSPNNPRAAAAGNQVLYYANQTLFTFNATSPFPAQVEYLIVGGGGTGAKGTGAKTYGGGGGAGQVLAGTTSISTGTNYTILVGSGGVMDANGASGSPVAGGDTVYYNLTTNGVPSSAFGLAASGGAGGNGGTNTVSSWNPAGTAGFGGVSGNGFLGGLGPANGANGTNPGGGGGGASGFGIATDATTGASVNSGGYGIASRISGTFTGYAAGGGGGGDSAVNWEGGSTPAGTIIGGKGSGSGGLPYPNPGTLNTGSGGGGMRADDIGAGGGGGTGIIIIKFPSFVC</sequence>
<feature type="domain" description="Glycine-rich" evidence="2">
    <location>
        <begin position="778"/>
        <end position="1033"/>
    </location>
</feature>
<evidence type="ECO:0000259" key="2">
    <source>
        <dbReference type="Pfam" id="PF21722"/>
    </source>
</evidence>
<feature type="domain" description="Glycine-rich" evidence="2">
    <location>
        <begin position="397"/>
        <end position="665"/>
    </location>
</feature>
<name>A0A6C0DSY9_9ZZZZ</name>
<evidence type="ECO:0000313" key="3">
    <source>
        <dbReference type="EMBL" id="QHT19714.1"/>
    </source>
</evidence>
<accession>A0A6C0DSY9</accession>
<reference evidence="3" key="1">
    <citation type="journal article" date="2020" name="Nature">
        <title>Giant virus diversity and host interactions through global metagenomics.</title>
        <authorList>
            <person name="Schulz F."/>
            <person name="Roux S."/>
            <person name="Paez-Espino D."/>
            <person name="Jungbluth S."/>
            <person name="Walsh D.A."/>
            <person name="Denef V.J."/>
            <person name="McMahon K.D."/>
            <person name="Konstantinidis K.T."/>
            <person name="Eloe-Fadrosh E.A."/>
            <person name="Kyrpides N.C."/>
            <person name="Woyke T."/>
        </authorList>
    </citation>
    <scope>NUCLEOTIDE SEQUENCE</scope>
    <source>
        <strain evidence="3">GVMAG-M-3300023174-5</strain>
    </source>
</reference>
<dbReference type="AlphaFoldDB" id="A0A6C0DSY9"/>